<sequence length="2942" mass="330867">MATPADSRAVKSLNNSSKGKKRYVFKKFSERINDIDIKKKVFRSLDKVKAEPCQGSTFFKDCLLELRELNTASDFILFYEEMLPFVQNLELILLQKEFIFSKLVSGLHMKARLSLDAFLRDINLVTHSQAVYFCRLIAALSRDILEDFIPFLPRIVNSLVMLLENGGQKDPDVIEQIFLSWSFIMRDLQKFLIRDIEGILRDTLALRYYPQDYISDKMSDTMSSLLTSAQDNQLKKGIKRILSEVADPLKKAGGVALLYSVMRGTSVSLHSKARKVLRSNVINVGIIVREGEVGSDSTVEAVSSTLQRICENFKAEELSVMWNCLYKETEESIANKKSAHLSRLLTVLTSAVRAEKGLKVYDYPYLVGLVSQIVSTFMDSSATVVEGDNFSAVLDKVLGLMLCTIDSPSAVSEMESIASQWAPIFSLKSSSSINNMILWSSEDVLPLLVSLCEKQQASPDRVTIIGESFESKFERIHEYLEENIKKIQTKIENTGLAQIDEAELAAVWGAVNCFPYFKVDSSLLICFKNTLRHHLAASVVNTSSAPVLMWQSLLGAALGSCLKFCPNGRLIHSDLEEALSLAKCYKSCAQVLSPVADYLDFVYRPLIANDDSCKACPDLQANKAQETFDVFSENLRHSNKDVRLQTIRILCHFETLSPNPSLEENPPKKKQKTEVIPTSSPKRNVLQLLLTVEKSPHTVSTETKLISLITRIEEDLSTCRIHEAYVPVVFNGMIGLFYSRYSKVCVAASKCLAVLMKKHTAMVWNDFVCYLGQCQQKFVAIHNHPECGKYSISEKYTDLMEHFYKFLYPPSDSTSTAEVISMLLQTLQKVPTVAQSRVSEILPLLLEFLGYNSENPERVGLFKGGACKGEEWKQLLIQWMILLKLMKNTGSSRTSLFVNDVLQNRFLDDNDAKIQTNVLECLLEWNDDLRPHCLHLLNLIKPDKLSDELTTWNLSKDIEEASRPHLVSLVIRILMPKVRNLKNSASRKRTSIPHRKAILRFFISQMDVNELSLFFALLIKPLNIIPEEAMDLFSSSGKSSVDCFQKLNFLKYLTVDTISTLSRKQKSGFLSVIQQILEVFDEPHVRPFLDFLMGCVVRLLAGTSLKQFKKLRSLCLKIIAYALKKYGDCNLGSEFWDLFFSAVNPLIKSFKQEGSSSERPSSLFKCIFSMSKSCNLVTFLCREEFLIPDIFSILTVTTASKDIKSYALKFIENLLRLENELDEDEHMIKGFLDPYIEALINSLHSLFLGDILKRKSVKYHGNREIMILKLLSKHIRDGSHVTKYLDVLLSFLDKSVKDSDIHREALLAIQDISLNLGTESTSRIVKILSPLLIDAENEVRLCICNLLESLAKVDPSLVHMAKCVRDMNANSPMEVDGLDYEKIIDAYGKIDADFFNKSSEQHVMIILSQGVYNISSEELTLKDSARNLLCSFIEFSASILCLEASAHSDIIKEVTKSDGSWTGDRVLWIINKFILKHIGDTINRGISTGKGEILLIRKMVTTLPDAGNLTAFRPLCSEDDEVDFFKNIFSIQAHRRARAVKRFTKVVKDSSLPEGVVRRLLVSVFFNMLLDGQDEKGKNVQDACKEALASVSGHMSWKSYYALLNRCFHEMKEHTKKRKILLQLSGLILNNFHFLKDSYTHEAAEIRSCVEKILLPKIQMLIDSDSVNVDSYVAAVKVLNLLPKEIRDPQLGSIVPKICSYLKDGLASTRDVARKALAACVAELGLEYLQFVVKDLRAILKRGSEVHVLGYTVNFILSKCLSNPNPTCGKLDHCLGDLLAVVETDILEDVYEQKEELKTAFKKKKETVKRKSPETLKMIAENVTFRSNHVLKLLSPVTAQLQRPLTPKLISKLKEMLKCIAAGIEGNPSVDQRDLFCFIYERVVDGINDRNGLGDEAWKRKSRDLQVTDGAKSCPHLITVFALDLLHNRLKQIDLNNTNEGLVSMLDPFVKLLAGCLSSKYEDVVSLSVRCFTPLSKLQLRSFKSEADKVKTALLTIIAQSATSSSSPLVLSCLKLFTVLLESGKFTLSSWELKMLLQLPMFVDLESDSSEDSSVTSLSLIKAILGRKLAVPNIHDIAGQVLGLMIKTHSDHTRKHCKKLHLEILVHYTPSEKCLQRHVNILLKHLSYEKLTGRLAVLDMLEDLINNFSKPYPGKQSFLDQQSQNFFLQLARRLATDDDKKVLSKICHVIKLLIGRISKDQVDYSLEHCLVWYKHENSRAIAAQVLGLFIEAMKEIFRKHICNVLQDAKMILESTVLLQDTVEEGSIPFWKEAYHSLVMIEKMLQQFPDLTFGKDFEDIWKMVFKLLLHRHQWLRTISCRLLNYYFKESGKSQKLVASSLLGKPSSLFRVAVSLCVQLEDQRSTCIKDITENIGFALSGLHSMIGQSDDEFCSSLDDDEKVLFLNAFEELDSGKGRSNFLALTSGKRSENDARNVLIGSLLKRMGKLALDMDSLQMGIVFNVYKAFASQLNQEDFLLYAFRILLPLYKVCQGFTGKVITEELKQLAEEVRDSIRDKSLGSQLFVQVYSEIKKSMEAKREKRKREEKLMAVINPERNAKRKLKSKMMIAQGLGIYVVESKRGAILCILLSLLCLGTWPALMALLENHGTWPALMALLERRGRLPQHTYLDYSITNFLAAIFIAFVFGGLGESTHEAPSFITQLTQIQDNWPSVLFAMAGGVGLSIGNLATQYSLAFVGLSVTEVTTASITVVVGTTVNYFLDNRLNRADILFSGVGCFLVAVCLGSAVHSSNSADIEAKLGKLSGDCETVSHEECQRLFGGLCFSLFSPLFNLATNDQWHTLKLGVPKLIVYTAFFYFSLSCFVIAVALNIGFLYKPVLDSPRSSFKEYLSDWNGRGWALAAGLFCGFGNGLQFMGGQAAGYAASDAVQALPLVSTFWGIYLFGEYRRSSPRTYALLVGMLVMFTVAVGLLMASAGERDTRFT</sequence>
<dbReference type="InterPro" id="IPR057525">
    <property type="entry name" value="UTP20_C"/>
</dbReference>
<dbReference type="InterPro" id="IPR016024">
    <property type="entry name" value="ARM-type_fold"/>
</dbReference>
<feature type="transmembrane region" description="Helical" evidence="2">
    <location>
        <begin position="2878"/>
        <end position="2900"/>
    </location>
</feature>
<dbReference type="GO" id="GO:0016020">
    <property type="term" value="C:membrane"/>
    <property type="evidence" value="ECO:0007669"/>
    <property type="project" value="InterPro"/>
</dbReference>
<evidence type="ECO:0000313" key="6">
    <source>
        <dbReference type="EMBL" id="CAE5958514.1"/>
    </source>
</evidence>
<keyword evidence="2" id="KW-0812">Transmembrane</keyword>
<accession>A0A8S1ZII1</accession>
<feature type="transmembrane region" description="Helical" evidence="2">
    <location>
        <begin position="2729"/>
        <end position="2748"/>
    </location>
</feature>
<feature type="region of interest" description="Disordered" evidence="1">
    <location>
        <begin position="658"/>
        <end position="678"/>
    </location>
</feature>
<name>A0A8S1ZII1_ARAAE</name>
<feature type="transmembrane region" description="Helical" evidence="2">
    <location>
        <begin position="2695"/>
        <end position="2717"/>
    </location>
</feature>
<evidence type="ECO:0000259" key="5">
    <source>
        <dbReference type="Pfam" id="PF23099"/>
    </source>
</evidence>
<feature type="transmembrane region" description="Helical" evidence="2">
    <location>
        <begin position="2669"/>
        <end position="2688"/>
    </location>
</feature>
<evidence type="ECO:0000256" key="2">
    <source>
        <dbReference type="SAM" id="Phobius"/>
    </source>
</evidence>
<dbReference type="Proteomes" id="UP000682877">
    <property type="component" value="Chromosome 1"/>
</dbReference>
<gene>
    <name evidence="6" type="ORF">AARE701A_LOCUS2105</name>
</gene>
<dbReference type="GO" id="GO:0032040">
    <property type="term" value="C:small-subunit processome"/>
    <property type="evidence" value="ECO:0007669"/>
    <property type="project" value="TreeGrafter"/>
</dbReference>
<proteinExistence type="predicted"/>
<evidence type="ECO:0000313" key="7">
    <source>
        <dbReference type="Proteomes" id="UP000682877"/>
    </source>
</evidence>
<dbReference type="GO" id="GO:0030686">
    <property type="term" value="C:90S preribosome"/>
    <property type="evidence" value="ECO:0007669"/>
    <property type="project" value="TreeGrafter"/>
</dbReference>
<feature type="transmembrane region" description="Helical" evidence="2">
    <location>
        <begin position="2912"/>
        <end position="2932"/>
    </location>
</feature>
<evidence type="ECO:0008006" key="8">
    <source>
        <dbReference type="Google" id="ProtNLM"/>
    </source>
</evidence>
<feature type="transmembrane region" description="Helical" evidence="2">
    <location>
        <begin position="2854"/>
        <end position="2871"/>
    </location>
</feature>
<dbReference type="Pfam" id="PF07539">
    <property type="entry name" value="UTP20_N"/>
    <property type="match status" value="1"/>
</dbReference>
<protein>
    <recommendedName>
        <fullName evidence="8">ARM repeat superfamily protein</fullName>
    </recommendedName>
</protein>
<dbReference type="PANTHER" id="PTHR17695">
    <property type="entry name" value="SMALL SUBUNIT PROCESSOME COMPONENT 20 HOMOLOG"/>
    <property type="match status" value="1"/>
</dbReference>
<feature type="transmembrane region" description="Helical" evidence="2">
    <location>
        <begin position="2581"/>
        <end position="2603"/>
    </location>
</feature>
<dbReference type="Pfam" id="PF23099">
    <property type="entry name" value="UTP20_C"/>
    <property type="match status" value="1"/>
</dbReference>
<dbReference type="SUPFAM" id="SSF48371">
    <property type="entry name" value="ARM repeat"/>
    <property type="match status" value="3"/>
</dbReference>
<dbReference type="Gene3D" id="1.25.10.10">
    <property type="entry name" value="Leucine-rich Repeat Variant"/>
    <property type="match status" value="4"/>
</dbReference>
<evidence type="ECO:0000259" key="4">
    <source>
        <dbReference type="Pfam" id="PF20416"/>
    </source>
</evidence>
<dbReference type="EMBL" id="LR999451">
    <property type="protein sequence ID" value="CAE5958514.1"/>
    <property type="molecule type" value="Genomic_DNA"/>
</dbReference>
<feature type="transmembrane region" description="Helical" evidence="2">
    <location>
        <begin position="2808"/>
        <end position="2834"/>
    </location>
</feature>
<evidence type="ECO:0000259" key="3">
    <source>
        <dbReference type="Pfam" id="PF07539"/>
    </source>
</evidence>
<dbReference type="InterPro" id="IPR046523">
    <property type="entry name" value="UTP20_dom"/>
</dbReference>
<feature type="transmembrane region" description="Helical" evidence="2">
    <location>
        <begin position="2627"/>
        <end position="2649"/>
    </location>
</feature>
<dbReference type="InterPro" id="IPR052575">
    <property type="entry name" value="SSU_processome_comp_20"/>
</dbReference>
<dbReference type="InterPro" id="IPR009834">
    <property type="entry name" value="Ureide_permease"/>
</dbReference>
<reference evidence="6" key="1">
    <citation type="submission" date="2021-01" db="EMBL/GenBank/DDBJ databases">
        <authorList>
            <person name="Bezrukov I."/>
        </authorList>
    </citation>
    <scope>NUCLEOTIDE SEQUENCE</scope>
</reference>
<dbReference type="InterPro" id="IPR011989">
    <property type="entry name" value="ARM-like"/>
</dbReference>
<keyword evidence="2" id="KW-1133">Transmembrane helix</keyword>
<dbReference type="Pfam" id="PF20416">
    <property type="entry name" value="UTP20"/>
    <property type="match status" value="1"/>
</dbReference>
<feature type="domain" description="U3 small nucleolar RNA-associated protein 20" evidence="4">
    <location>
        <begin position="1664"/>
        <end position="1881"/>
    </location>
</feature>
<evidence type="ECO:0000256" key="1">
    <source>
        <dbReference type="SAM" id="MobiDB-lite"/>
    </source>
</evidence>
<dbReference type="InterPro" id="IPR011430">
    <property type="entry name" value="UTP20_N"/>
</dbReference>
<feature type="domain" description="U3 small nucleolar RNA-associated protein 20 C-terminal" evidence="5">
    <location>
        <begin position="2218"/>
        <end position="2564"/>
    </location>
</feature>
<keyword evidence="7" id="KW-1185">Reference proteome</keyword>
<feature type="domain" description="U3 small nucleolar RNA-associated protein 20 N-terminal" evidence="3">
    <location>
        <begin position="872"/>
        <end position="1451"/>
    </location>
</feature>
<dbReference type="Pfam" id="PF07168">
    <property type="entry name" value="Ureide_permease"/>
    <property type="match status" value="2"/>
</dbReference>
<organism evidence="6 7">
    <name type="scientific">Arabidopsis arenosa</name>
    <name type="common">Sand rock-cress</name>
    <name type="synonym">Cardaminopsis arenosa</name>
    <dbReference type="NCBI Taxonomy" id="38785"/>
    <lineage>
        <taxon>Eukaryota</taxon>
        <taxon>Viridiplantae</taxon>
        <taxon>Streptophyta</taxon>
        <taxon>Embryophyta</taxon>
        <taxon>Tracheophyta</taxon>
        <taxon>Spermatophyta</taxon>
        <taxon>Magnoliopsida</taxon>
        <taxon>eudicotyledons</taxon>
        <taxon>Gunneridae</taxon>
        <taxon>Pentapetalae</taxon>
        <taxon>rosids</taxon>
        <taxon>malvids</taxon>
        <taxon>Brassicales</taxon>
        <taxon>Brassicaceae</taxon>
        <taxon>Camelineae</taxon>
        <taxon>Arabidopsis</taxon>
    </lineage>
</organism>
<keyword evidence="2" id="KW-0472">Membrane</keyword>
<dbReference type="PANTHER" id="PTHR17695:SF11">
    <property type="entry name" value="SMALL SUBUNIT PROCESSOME COMPONENT 20 HOMOLOG"/>
    <property type="match status" value="1"/>
</dbReference>